<keyword evidence="9" id="KW-0275">Fatty acid biosynthesis</keyword>
<name>A0A7R9M3K7_9ACAR</name>
<dbReference type="Gene3D" id="3.90.180.10">
    <property type="entry name" value="Medium-chain alcohol dehydrogenases, catalytic domain"/>
    <property type="match status" value="1"/>
</dbReference>
<keyword evidence="8" id="KW-0443">Lipid metabolism</keyword>
<dbReference type="GO" id="GO:0004312">
    <property type="term" value="F:fatty acid synthase activity"/>
    <property type="evidence" value="ECO:0007669"/>
    <property type="project" value="TreeGrafter"/>
</dbReference>
<gene>
    <name evidence="13" type="ORF">ONB1V03_LOCUS9489</name>
</gene>
<reference evidence="13" key="1">
    <citation type="submission" date="2020-11" db="EMBL/GenBank/DDBJ databases">
        <authorList>
            <person name="Tran Van P."/>
        </authorList>
    </citation>
    <scope>NUCLEOTIDE SEQUENCE</scope>
</reference>
<feature type="domain" description="Enoyl reductase (ER)" evidence="12">
    <location>
        <begin position="224"/>
        <end position="543"/>
    </location>
</feature>
<dbReference type="GO" id="GO:0016491">
    <property type="term" value="F:oxidoreductase activity"/>
    <property type="evidence" value="ECO:0007669"/>
    <property type="project" value="UniProtKB-KW"/>
</dbReference>
<evidence type="ECO:0000256" key="6">
    <source>
        <dbReference type="ARBA" id="ARBA00022857"/>
    </source>
</evidence>
<dbReference type="SUPFAM" id="SSF51735">
    <property type="entry name" value="NAD(P)-binding Rossmann-fold domains"/>
    <property type="match status" value="2"/>
</dbReference>
<dbReference type="Pfam" id="PF00107">
    <property type="entry name" value="ADH_zinc_N"/>
    <property type="match status" value="1"/>
</dbReference>
<evidence type="ECO:0000256" key="7">
    <source>
        <dbReference type="ARBA" id="ARBA00023002"/>
    </source>
</evidence>
<evidence type="ECO:0000256" key="2">
    <source>
        <dbReference type="ARBA" id="ARBA00022516"/>
    </source>
</evidence>
<dbReference type="SMART" id="SM00822">
    <property type="entry name" value="PKS_KR"/>
    <property type="match status" value="1"/>
</dbReference>
<evidence type="ECO:0000256" key="10">
    <source>
        <dbReference type="ARBA" id="ARBA00023268"/>
    </source>
</evidence>
<proteinExistence type="predicted"/>
<keyword evidence="7" id="KW-0560">Oxidoreductase</keyword>
<dbReference type="SUPFAM" id="SSF50129">
    <property type="entry name" value="GroES-like"/>
    <property type="match status" value="1"/>
</dbReference>
<dbReference type="InterPro" id="IPR020843">
    <property type="entry name" value="ER"/>
</dbReference>
<evidence type="ECO:0000259" key="12">
    <source>
        <dbReference type="SMART" id="SM00829"/>
    </source>
</evidence>
<evidence type="ECO:0000256" key="3">
    <source>
        <dbReference type="ARBA" id="ARBA00022553"/>
    </source>
</evidence>
<keyword evidence="6" id="KW-0521">NADP</keyword>
<dbReference type="PANTHER" id="PTHR43775">
    <property type="entry name" value="FATTY ACID SYNTHASE"/>
    <property type="match status" value="1"/>
</dbReference>
<evidence type="ECO:0000256" key="8">
    <source>
        <dbReference type="ARBA" id="ARBA00023098"/>
    </source>
</evidence>
<dbReference type="SMART" id="SM00829">
    <property type="entry name" value="PKS_ER"/>
    <property type="match status" value="1"/>
</dbReference>
<dbReference type="Pfam" id="PF08659">
    <property type="entry name" value="KR"/>
    <property type="match status" value="1"/>
</dbReference>
<dbReference type="EMBL" id="CAJPVJ010005976">
    <property type="protein sequence ID" value="CAG2170017.1"/>
    <property type="molecule type" value="Genomic_DNA"/>
</dbReference>
<evidence type="ECO:0000313" key="13">
    <source>
        <dbReference type="EMBL" id="CAD7652830.1"/>
    </source>
</evidence>
<feature type="domain" description="Ketoreductase" evidence="11">
    <location>
        <begin position="576"/>
        <end position="764"/>
    </location>
</feature>
<sequence length="854" mass="96392">MRDTPDLWPIDLQTFLQDLYDSIQSNGFLLTVFRYKFTEPEIALNSLNGKPFLNNTELDSQNVGFRHIGAKHDSIGSVVHLFRNVSDYPKIPDKNNIININRDYKQWFGVLQERLIAANDADNQTDNVWLIANDSSINGIIGLMNCLRLEPGGGNWRYIFNYDSTGSPMDIDFNVSPYSDILANDLVANVVKEGKVGTYRHLRLPTDYDKCLSNDYFLNCGQIKDISGLQWYDLKNMPKIKHDFDDKHENHVKTKVEIYYAGVTFRDVLIASGRIPAPALQIVPDCTLGFEICGRRLDNGDRVMGFRMGRSIVTSTHINIKNITTVPQHWSMAEAVTTPIQYATLYYGLIKRANLQRGESILIHSAAGGVGQAAINICRHYGCDIYVTVGTEEKKQFLVKEYNIPVNRIFNSRDILFKNQIMDATNGKGVDIVINSLSGDKLDASYECVANNGRFVEIGKYDMFQNRKVGMFDFLRDIQFIGVSFDLACLKNPDLIQEYFDWMHKNCSNGCVKPINYTVFNASEAEKAFRFMTTGKHIGKVVIKMRDEEMDRQPLKAIKPAVDMMVTVKTYFNPNKVYIITGGLGGFGLELIHWMQSLGARKLVTTSRSGLKTDYQKFLFNRFHEFGDNLKYYSSEWLVSTADCMTIEGTQQLLKEAQNLGPIGGVFHLAVELNDRLFKNQTFDKFCSSIDTKHKIFANLDQLTRKLDYNLDYFVVFSSISCGMGNGGQTNYAFGNSMCERICEQRRNDRLHGLAVQYGPIGDVGVFEGMAENIALSSLAIQRIHSCCDVLDKLLAINTPIVTSFAFADIINQTISSGSKRQRIVAKVWRTLGIDPQSTPIDTTLADIGLESID</sequence>
<dbReference type="GO" id="GO:0006633">
    <property type="term" value="P:fatty acid biosynthetic process"/>
    <property type="evidence" value="ECO:0007669"/>
    <property type="project" value="UniProtKB-KW"/>
</dbReference>
<dbReference type="AlphaFoldDB" id="A0A7R9M3K7"/>
<dbReference type="CDD" id="cd05195">
    <property type="entry name" value="enoyl_red"/>
    <property type="match status" value="1"/>
</dbReference>
<dbReference type="InterPro" id="IPR036291">
    <property type="entry name" value="NAD(P)-bd_dom_sf"/>
</dbReference>
<keyword evidence="5" id="KW-0276">Fatty acid metabolism</keyword>
<dbReference type="InterPro" id="IPR050091">
    <property type="entry name" value="PKS_NRPS_Biosynth_Enz"/>
</dbReference>
<dbReference type="EMBL" id="OC920801">
    <property type="protein sequence ID" value="CAD7652830.1"/>
    <property type="molecule type" value="Genomic_DNA"/>
</dbReference>
<evidence type="ECO:0000256" key="9">
    <source>
        <dbReference type="ARBA" id="ARBA00023160"/>
    </source>
</evidence>
<evidence type="ECO:0000259" key="11">
    <source>
        <dbReference type="SMART" id="SM00822"/>
    </source>
</evidence>
<evidence type="ECO:0000256" key="5">
    <source>
        <dbReference type="ARBA" id="ARBA00022832"/>
    </source>
</evidence>
<dbReference type="OrthoDB" id="6503696at2759"/>
<evidence type="ECO:0000256" key="1">
    <source>
        <dbReference type="ARBA" id="ARBA00022450"/>
    </source>
</evidence>
<dbReference type="InterPro" id="IPR013149">
    <property type="entry name" value="ADH-like_C"/>
</dbReference>
<dbReference type="PANTHER" id="PTHR43775:SF7">
    <property type="entry name" value="FATTY ACID SYNTHASE"/>
    <property type="match status" value="1"/>
</dbReference>
<dbReference type="InterPro" id="IPR049391">
    <property type="entry name" value="FAS_pseudo-KR"/>
</dbReference>
<evidence type="ECO:0000256" key="4">
    <source>
        <dbReference type="ARBA" id="ARBA00022679"/>
    </source>
</evidence>
<keyword evidence="14" id="KW-1185">Reference proteome</keyword>
<keyword evidence="2" id="KW-0444">Lipid biosynthesis</keyword>
<dbReference type="Proteomes" id="UP000728032">
    <property type="component" value="Unassembled WGS sequence"/>
</dbReference>
<dbReference type="Gene3D" id="3.40.50.720">
    <property type="entry name" value="NAD(P)-binding Rossmann-like Domain"/>
    <property type="match status" value="1"/>
</dbReference>
<keyword evidence="10" id="KW-0511">Multifunctional enzyme</keyword>
<dbReference type="InterPro" id="IPR011032">
    <property type="entry name" value="GroES-like_sf"/>
</dbReference>
<keyword evidence="1" id="KW-0596">Phosphopantetheine</keyword>
<dbReference type="InterPro" id="IPR057326">
    <property type="entry name" value="KR_dom"/>
</dbReference>
<accession>A0A7R9M3K7</accession>
<dbReference type="InterPro" id="IPR013968">
    <property type="entry name" value="PKS_KR"/>
</dbReference>
<dbReference type="FunFam" id="3.40.50.720:FF:000209">
    <property type="entry name" value="Polyketide synthase Pks12"/>
    <property type="match status" value="1"/>
</dbReference>
<keyword evidence="4" id="KW-0808">Transferase</keyword>
<organism evidence="13">
    <name type="scientific">Oppiella nova</name>
    <dbReference type="NCBI Taxonomy" id="334625"/>
    <lineage>
        <taxon>Eukaryota</taxon>
        <taxon>Metazoa</taxon>
        <taxon>Ecdysozoa</taxon>
        <taxon>Arthropoda</taxon>
        <taxon>Chelicerata</taxon>
        <taxon>Arachnida</taxon>
        <taxon>Acari</taxon>
        <taxon>Acariformes</taxon>
        <taxon>Sarcoptiformes</taxon>
        <taxon>Oribatida</taxon>
        <taxon>Brachypylina</taxon>
        <taxon>Oppioidea</taxon>
        <taxon>Oppiidae</taxon>
        <taxon>Oppiella</taxon>
    </lineage>
</organism>
<evidence type="ECO:0000313" key="14">
    <source>
        <dbReference type="Proteomes" id="UP000728032"/>
    </source>
</evidence>
<dbReference type="Pfam" id="PF21149">
    <property type="entry name" value="FAS_pseudo-KR"/>
    <property type="match status" value="1"/>
</dbReference>
<keyword evidence="3" id="KW-0597">Phosphoprotein</keyword>
<protein>
    <submittedName>
        <fullName evidence="13">Uncharacterized protein</fullName>
    </submittedName>
</protein>